<keyword evidence="2" id="KW-1185">Reference proteome</keyword>
<organism evidence="1 2">
    <name type="scientific">Coniosporium uncinatum</name>
    <dbReference type="NCBI Taxonomy" id="93489"/>
    <lineage>
        <taxon>Eukaryota</taxon>
        <taxon>Fungi</taxon>
        <taxon>Dikarya</taxon>
        <taxon>Ascomycota</taxon>
        <taxon>Pezizomycotina</taxon>
        <taxon>Dothideomycetes</taxon>
        <taxon>Dothideomycetes incertae sedis</taxon>
        <taxon>Coniosporium</taxon>
    </lineage>
</organism>
<dbReference type="EMBL" id="JAWDJW010006851">
    <property type="protein sequence ID" value="KAK3063427.1"/>
    <property type="molecule type" value="Genomic_DNA"/>
</dbReference>
<proteinExistence type="predicted"/>
<evidence type="ECO:0000313" key="1">
    <source>
        <dbReference type="EMBL" id="KAK3063427.1"/>
    </source>
</evidence>
<comment type="caution">
    <text evidence="1">The sequence shown here is derived from an EMBL/GenBank/DDBJ whole genome shotgun (WGS) entry which is preliminary data.</text>
</comment>
<dbReference type="Proteomes" id="UP001186974">
    <property type="component" value="Unassembled WGS sequence"/>
</dbReference>
<name>A0ACC3D898_9PEZI</name>
<accession>A0ACC3D898</accession>
<reference evidence="1" key="1">
    <citation type="submission" date="2024-09" db="EMBL/GenBank/DDBJ databases">
        <title>Black Yeasts Isolated from many extreme environments.</title>
        <authorList>
            <person name="Coleine C."/>
            <person name="Stajich J.E."/>
            <person name="Selbmann L."/>
        </authorList>
    </citation>
    <scope>NUCLEOTIDE SEQUENCE</scope>
    <source>
        <strain evidence="1">CCFEE 5737</strain>
    </source>
</reference>
<sequence>MLSDDSEDSLPALAELTITTTDHLTGEQDKTMSDLMDILGDEGRYGVPTEQVYSALLRTEWNVTNAANMIRGTPLGTEKPSAEIRSKETDSCEHDNHTKQENATIVATHGDVALRWRPFRIDRENSTSEFLDIRENEPGEPLPLPLLCWPLDLQAGESRCFRVCDDDQDIASDAADDHPQAYLIKLLGSSDSLAVKSDL</sequence>
<gene>
    <name evidence="1" type="ORF">LTS18_000438</name>
</gene>
<protein>
    <submittedName>
        <fullName evidence="1">Uncharacterized protein</fullName>
    </submittedName>
</protein>
<evidence type="ECO:0000313" key="2">
    <source>
        <dbReference type="Proteomes" id="UP001186974"/>
    </source>
</evidence>